<dbReference type="GO" id="GO:0016477">
    <property type="term" value="P:cell migration"/>
    <property type="evidence" value="ECO:0007669"/>
    <property type="project" value="TreeGrafter"/>
</dbReference>
<dbReference type="GO" id="GO:0030971">
    <property type="term" value="F:receptor tyrosine kinase binding"/>
    <property type="evidence" value="ECO:0007669"/>
    <property type="project" value="TreeGrafter"/>
</dbReference>
<gene>
    <name evidence="6" type="ORF">LOD99_16204</name>
</gene>
<dbReference type="GO" id="GO:0005737">
    <property type="term" value="C:cytoplasm"/>
    <property type="evidence" value="ECO:0007669"/>
    <property type="project" value="TreeGrafter"/>
</dbReference>
<keyword evidence="6" id="KW-0418">Kinase</keyword>
<proteinExistence type="predicted"/>
<evidence type="ECO:0000259" key="4">
    <source>
        <dbReference type="PROSITE" id="PS50001"/>
    </source>
</evidence>
<dbReference type="CDD" id="cd19941">
    <property type="entry name" value="TIL"/>
    <property type="match status" value="4"/>
</dbReference>
<dbReference type="Pfam" id="PF06468">
    <property type="entry name" value="Spond_N"/>
    <property type="match status" value="1"/>
</dbReference>
<keyword evidence="6" id="KW-0808">Transferase</keyword>
<dbReference type="InterPro" id="IPR036084">
    <property type="entry name" value="Ser_inhib-like_sf"/>
</dbReference>
<dbReference type="InterPro" id="IPR000980">
    <property type="entry name" value="SH2"/>
</dbReference>
<dbReference type="GO" id="GO:0007167">
    <property type="term" value="P:enzyme-linked receptor protein signaling pathway"/>
    <property type="evidence" value="ECO:0007669"/>
    <property type="project" value="TreeGrafter"/>
</dbReference>
<dbReference type="SUPFAM" id="SSF57567">
    <property type="entry name" value="Serine protease inhibitors"/>
    <property type="match status" value="3"/>
</dbReference>
<evidence type="ECO:0000256" key="1">
    <source>
        <dbReference type="ARBA" id="ARBA00022999"/>
    </source>
</evidence>
<dbReference type="Gene3D" id="2.10.25.10">
    <property type="entry name" value="Laminin"/>
    <property type="match status" value="3"/>
</dbReference>
<dbReference type="EMBL" id="JAKMXF010000133">
    <property type="protein sequence ID" value="KAI6656902.1"/>
    <property type="molecule type" value="Genomic_DNA"/>
</dbReference>
<dbReference type="PROSITE" id="PS50001">
    <property type="entry name" value="SH2"/>
    <property type="match status" value="3"/>
</dbReference>
<dbReference type="GO" id="GO:0035591">
    <property type="term" value="F:signaling adaptor activity"/>
    <property type="evidence" value="ECO:0007669"/>
    <property type="project" value="TreeGrafter"/>
</dbReference>
<dbReference type="PANTHER" id="PTHR19969:SF5">
    <property type="entry name" value="CRK-LIKE PROTEIN"/>
    <property type="match status" value="1"/>
</dbReference>
<feature type="domain" description="SH2" evidence="4">
    <location>
        <begin position="159"/>
        <end position="257"/>
    </location>
</feature>
<dbReference type="PROSITE" id="PS51020">
    <property type="entry name" value="SPONDIN"/>
    <property type="match status" value="1"/>
</dbReference>
<feature type="domain" description="SH2" evidence="4">
    <location>
        <begin position="319"/>
        <end position="409"/>
    </location>
</feature>
<accession>A0AAV7K6C5</accession>
<name>A0AAV7K6C5_9METZ</name>
<evidence type="ECO:0000259" key="5">
    <source>
        <dbReference type="PROSITE" id="PS51020"/>
    </source>
</evidence>
<protein>
    <submittedName>
        <fullName evidence="6">Tyrosine-protein kinase SYK-like</fullName>
    </submittedName>
</protein>
<evidence type="ECO:0000313" key="6">
    <source>
        <dbReference type="EMBL" id="KAI6656902.1"/>
    </source>
</evidence>
<dbReference type="Pfam" id="PF01826">
    <property type="entry name" value="TIL"/>
    <property type="match status" value="2"/>
</dbReference>
<feature type="region of interest" description="Disordered" evidence="3">
    <location>
        <begin position="129"/>
        <end position="149"/>
    </location>
</feature>
<feature type="domain" description="SH2" evidence="4">
    <location>
        <begin position="12"/>
        <end position="103"/>
    </location>
</feature>
<reference evidence="6 7" key="1">
    <citation type="journal article" date="2023" name="BMC Biol.">
        <title>The compact genome of the sponge Oopsacas minuta (Hexactinellida) is lacking key metazoan core genes.</title>
        <authorList>
            <person name="Santini S."/>
            <person name="Schenkelaars Q."/>
            <person name="Jourda C."/>
            <person name="Duchesne M."/>
            <person name="Belahbib H."/>
            <person name="Rocher C."/>
            <person name="Selva M."/>
            <person name="Riesgo A."/>
            <person name="Vervoort M."/>
            <person name="Leys S.P."/>
            <person name="Kodjabachian L."/>
            <person name="Le Bivic A."/>
            <person name="Borchiellini C."/>
            <person name="Claverie J.M."/>
            <person name="Renard E."/>
        </authorList>
    </citation>
    <scope>NUCLEOTIDE SEQUENCE [LARGE SCALE GENOMIC DNA]</scope>
    <source>
        <strain evidence="6">SPO-2</strain>
    </source>
</reference>
<dbReference type="SUPFAM" id="SSF55550">
    <property type="entry name" value="SH2 domain"/>
    <property type="match status" value="3"/>
</dbReference>
<dbReference type="Pfam" id="PF00017">
    <property type="entry name" value="SH2"/>
    <property type="match status" value="3"/>
</dbReference>
<dbReference type="NCBIfam" id="NF038123">
    <property type="entry name" value="NF038123_dom"/>
    <property type="match status" value="1"/>
</dbReference>
<dbReference type="InterPro" id="IPR002919">
    <property type="entry name" value="TIL_dom"/>
</dbReference>
<comment type="caution">
    <text evidence="6">The sequence shown here is derived from an EMBL/GenBank/DDBJ whole genome shotgun (WGS) entry which is preliminary data.</text>
</comment>
<sequence length="1344" mass="150202">MTASSDDSRIPGFYGRMTRTEAEGAIRDHGALDGQYLIRICPLTGKYSISLSAKGNIFHYLVKVSPEGLMSLSEGRNFSRFKDLIEFYSVMTDGIETTLSTPCPKRTELMKTISVTASGPLSPPFFPPTTKLRSSSNHGLSPASADNTPNRTISQNYLWYHGRISRQESEEILNEMGTGDDSSLKGCFLVRDNARSLEDFVLSLHAGTRGVVHYHIQKEGAGEYSIDQGDRFSSPIHIVTHYKDHLGGLITKVTKPCLRKEGVPLLSYKFVPQRQLTEAAKLAAIKVGVSADEVEKALLCHKRRFHMALGSLLTQHLSWFHGAISREEAERKIKSFGLLNGLFIIREKAVNKYALCLVFRGNILHYLIHADGQGLLSIEDGELFYNLIQVVDHYSKECDGLMCRLSEVCPREDLPEGMRHMTRNLEIQRELVELKETLGIGNFGSVMRGILNEIGGKKIECAVKMLKTDEVPNRKVISILSICSVVQSWRAAGNDIFDVNFLELCPNCVVWYLNMYYCIYLLFVISTVCSISIGRDFRQGEGRYGRFERDTKGTDVISCPYFQTYTECNHRCTVYCDSIEQKPFLNCGGLIDSFFAECQPGCVCPSDQYETTDGYCVYYEEICDENYTPEPPVVGEETCEDPNMIYSECHPSCITTCRNFFIDGACAAVCFSGCRCKEGYVMDEATSQCTLPANCTMLPELPRNTMWGCCEGDCSSPFSKNCESCNFGPQCKPGFVRDNYGDCVDYEYCQEDCGPYEIYDECPYESTCLSDNSEMEDVMCVPGCQCQGNYVRDHISGDCILPSDCPIKCTGAYEIPGCSACSTTCDVLTPSMDCSSCEILDTCVCDTYFAREGSDCVLIPDCSAGVEELCNASRNQIAVCSDCISTCDNVAVNCYTTSTDCDSICGCTDGYVLNEGTGECVLPSKCPTCTECESSSNSQTYKDQSCLPLLCIARKRVSYDIRFVGTWDQSSHPDFGFPYSHWSPLTGASHKPSYEIWENCFRNVTTGVSNVAERGDPTRIIMEYATHPEDVLDTIENGQLLPGYGEITRSLNVNKNFHYITLLSMMGDTMDYMVGVDRLDMCDHNNNRWKDYVKVCLNLYSTGTKTDIAPGCSSHSRQFSNCTFGYIELTRQDDQCTGSNEEFTKCYSLCDVRCEHLGGLIPCPRACIPGCRCISGYARNEKDECIPESDCSNEATQPNKVCEMSEWTNTAFAVYPDYHEVTQIRYLTQRPTRKYSAFSCPSNNFRIVACEEGGVDQLLCDSNSVSVGCAVWYDTCYVESKCSTTDAFDEFYYYTSDELIFEPVRTHEATTVRLSSLDLLDNRNCVRVGDLGQHTCQWETVTKL</sequence>
<dbReference type="InterPro" id="IPR009465">
    <property type="entry name" value="Spondin_N"/>
</dbReference>
<evidence type="ECO:0000313" key="7">
    <source>
        <dbReference type="Proteomes" id="UP001165289"/>
    </source>
</evidence>
<evidence type="ECO:0000256" key="3">
    <source>
        <dbReference type="SAM" id="MobiDB-lite"/>
    </source>
</evidence>
<keyword evidence="7" id="KW-1185">Reference proteome</keyword>
<dbReference type="InterPro" id="IPR036860">
    <property type="entry name" value="SH2_dom_sf"/>
</dbReference>
<dbReference type="PANTHER" id="PTHR19969">
    <property type="entry name" value="SH2-SH3 ADAPTOR PROTEIN-RELATED"/>
    <property type="match status" value="1"/>
</dbReference>
<dbReference type="InterPro" id="IPR038678">
    <property type="entry name" value="Spondin_N_sf"/>
</dbReference>
<dbReference type="Gene3D" id="3.30.505.10">
    <property type="entry name" value="SH2 domain"/>
    <property type="match status" value="3"/>
</dbReference>
<dbReference type="Gene3D" id="2.60.40.2130">
    <property type="entry name" value="F-spondin domain"/>
    <property type="match status" value="1"/>
</dbReference>
<dbReference type="InterPro" id="IPR051184">
    <property type="entry name" value="Tyrosine-phos_adapter"/>
</dbReference>
<dbReference type="GO" id="GO:0016301">
    <property type="term" value="F:kinase activity"/>
    <property type="evidence" value="ECO:0007669"/>
    <property type="project" value="UniProtKB-KW"/>
</dbReference>
<dbReference type="PRINTS" id="PR00401">
    <property type="entry name" value="SH2DOMAIN"/>
</dbReference>
<dbReference type="SMART" id="SM00252">
    <property type="entry name" value="SH2"/>
    <property type="match status" value="3"/>
</dbReference>
<dbReference type="Proteomes" id="UP001165289">
    <property type="component" value="Unassembled WGS sequence"/>
</dbReference>
<feature type="compositionally biased region" description="Polar residues" evidence="3">
    <location>
        <begin position="131"/>
        <end position="149"/>
    </location>
</feature>
<evidence type="ECO:0000256" key="2">
    <source>
        <dbReference type="PROSITE-ProRule" id="PRU00191"/>
    </source>
</evidence>
<dbReference type="Gene3D" id="3.30.200.20">
    <property type="entry name" value="Phosphorylase Kinase, domain 1"/>
    <property type="match status" value="1"/>
</dbReference>
<keyword evidence="1 2" id="KW-0727">SH2 domain</keyword>
<feature type="domain" description="Spondin" evidence="5">
    <location>
        <begin position="947"/>
        <end position="1134"/>
    </location>
</feature>
<organism evidence="6 7">
    <name type="scientific">Oopsacas minuta</name>
    <dbReference type="NCBI Taxonomy" id="111878"/>
    <lineage>
        <taxon>Eukaryota</taxon>
        <taxon>Metazoa</taxon>
        <taxon>Porifera</taxon>
        <taxon>Hexactinellida</taxon>
        <taxon>Hexasterophora</taxon>
        <taxon>Lyssacinosida</taxon>
        <taxon>Leucopsacidae</taxon>
        <taxon>Oopsacas</taxon>
    </lineage>
</organism>